<reference evidence="11" key="1">
    <citation type="journal article" date="2017" name="Nat. Commun.">
        <title>The North American bullfrog draft genome provides insight into hormonal regulation of long noncoding RNA.</title>
        <authorList>
            <person name="Hammond S.A."/>
            <person name="Warren R.L."/>
            <person name="Vandervalk B.P."/>
            <person name="Kucuk E."/>
            <person name="Khan H."/>
            <person name="Gibb E.A."/>
            <person name="Pandoh P."/>
            <person name="Kirk H."/>
            <person name="Zhao Y."/>
            <person name="Jones M."/>
            <person name="Mungall A.J."/>
            <person name="Coope R."/>
            <person name="Pleasance S."/>
            <person name="Moore R.A."/>
            <person name="Holt R.A."/>
            <person name="Round J.M."/>
            <person name="Ohora S."/>
            <person name="Walle B.V."/>
            <person name="Veldhoen N."/>
            <person name="Helbing C.C."/>
            <person name="Birol I."/>
        </authorList>
    </citation>
    <scope>NUCLEOTIDE SEQUENCE [LARGE SCALE GENOMIC DNA]</scope>
</reference>
<gene>
    <name evidence="10" type="ORF">AB205_0018360</name>
</gene>
<keyword evidence="6 9" id="KW-1133">Transmembrane helix</keyword>
<dbReference type="OrthoDB" id="416834at2759"/>
<evidence type="ECO:0000256" key="4">
    <source>
        <dbReference type="ARBA" id="ARBA00022692"/>
    </source>
</evidence>
<keyword evidence="3" id="KW-0808">Transferase</keyword>
<feature type="transmembrane region" description="Helical" evidence="9">
    <location>
        <begin position="166"/>
        <end position="189"/>
    </location>
</feature>
<keyword evidence="4 9" id="KW-0812">Transmembrane</keyword>
<keyword evidence="5 9" id="KW-0256">Endoplasmic reticulum</keyword>
<evidence type="ECO:0000256" key="7">
    <source>
        <dbReference type="ARBA" id="ARBA00023136"/>
    </source>
</evidence>
<evidence type="ECO:0000256" key="9">
    <source>
        <dbReference type="RuleBase" id="RU363075"/>
    </source>
</evidence>
<comment type="subcellular location">
    <subcellularLocation>
        <location evidence="1 9">Endoplasmic reticulum membrane</location>
        <topology evidence="1 9">Multi-pass membrane protein</topology>
    </subcellularLocation>
</comment>
<protein>
    <recommendedName>
        <fullName evidence="9">Mannosyltransferase</fullName>
        <ecNumber evidence="9">2.4.1.-</ecNumber>
    </recommendedName>
</protein>
<evidence type="ECO:0000313" key="10">
    <source>
        <dbReference type="EMBL" id="PIO36553.1"/>
    </source>
</evidence>
<feature type="transmembrane region" description="Helical" evidence="9">
    <location>
        <begin position="253"/>
        <end position="273"/>
    </location>
</feature>
<dbReference type="EC" id="2.4.1.-" evidence="9"/>
<dbReference type="GO" id="GO:0006506">
    <property type="term" value="P:GPI anchor biosynthetic process"/>
    <property type="evidence" value="ECO:0007669"/>
    <property type="project" value="TreeGrafter"/>
</dbReference>
<feature type="non-terminal residue" evidence="10">
    <location>
        <position position="297"/>
    </location>
</feature>
<evidence type="ECO:0000256" key="6">
    <source>
        <dbReference type="ARBA" id="ARBA00022989"/>
    </source>
</evidence>
<proteinExistence type="inferred from homology"/>
<evidence type="ECO:0000256" key="1">
    <source>
        <dbReference type="ARBA" id="ARBA00004477"/>
    </source>
</evidence>
<name>A0A2G9SAR9_AQUCT</name>
<keyword evidence="11" id="KW-1185">Reference proteome</keyword>
<comment type="function">
    <text evidence="8">Alpha-1,2-mannosyltransferase that catalyzes the transfer of the third mannose, via an alpha-1,2 bond, from a dolichol-phosphate-mannose (Dol-P-Man) to an alpha-D-Man-(1-&gt;6)-2-PEtn-alpha-D-Man-(1-&gt;4)-alpha-D-GlcN-(1-&gt;6)-(1-radyl,2-acyl-sn-glycero-3-phospho)-2-acyl-inositol intermediate to generate an alpha-D-Man-(1-&gt;2)-alpha-D-Man-(1-&gt;6)-2-PEtn-alpha-D-Man-(1-&gt;4)-alpha-D-GlcN-(1-&gt;6)-(1-radyl,2-acyl-sn-glycero-3-phospho)-2-acyl-inositol (also termed H6) and participates in the nineth step of the glycosylphosphatidylinositol-anchor biosynthesis. May also add the third mannose to an alpha-D-Man-(1-&gt;6)-alpha-D-Man-(1-&gt;4)-alpha-D-GlcN-(1-&gt;6)-(1-radyl,2-acyl-sn-glycero-3-phospho)-2-acyl-inositol (also termed H3) intermediate generating an alpha-D-Man-(1-&gt;2)-alpha-D-Man-(1-&gt;6)-alpha-D-Man-(1-&gt;4)-alpha-D-GlcN-(1-&gt;6)-(1-radyl,2-acyl-sn-glycero-3-phospho)-2-acyl-inositol (also termed H4).</text>
</comment>
<evidence type="ECO:0000256" key="5">
    <source>
        <dbReference type="ARBA" id="ARBA00022824"/>
    </source>
</evidence>
<sequence>TAAEDSVDAGSGVGHRKRRGDICQEVGANTCIRQVSAPFSPPESNYGYLTWEWNEGLRGFTYPLLFASVYKVLDWIGKDEVFFLVWIPRLIQAIFSGLADVRLYGLMRRLENANVAKWVFFCQLCSWFTWFCCTRTLTNAMETVLGTLALYSFPLEGSPTKSSTKYLLFVALAFLIRPTAIILWIPLLIYHFFKEPKKLDLVLQQCLPVGLFTFGASLIIDRVFFDKWTFVQWNFLKFNVLQNMGSFYGSHPWHWYISQGFPVIIGTHLPFFLHGVVVAPRRYIVLLVAIAWTLLIY</sequence>
<dbReference type="PANTHER" id="PTHR22760">
    <property type="entry name" value="GLYCOSYLTRANSFERASE"/>
    <property type="match status" value="1"/>
</dbReference>
<dbReference type="GO" id="GO:0000026">
    <property type="term" value="F:alpha-1,2-mannosyltransferase activity"/>
    <property type="evidence" value="ECO:0007669"/>
    <property type="project" value="TreeGrafter"/>
</dbReference>
<comment type="caution">
    <text evidence="9">Lacks conserved residue(s) required for the propagation of feature annotation.</text>
</comment>
<evidence type="ECO:0000256" key="2">
    <source>
        <dbReference type="ARBA" id="ARBA00022676"/>
    </source>
</evidence>
<organism evidence="10 11">
    <name type="scientific">Aquarana catesbeiana</name>
    <name type="common">American bullfrog</name>
    <name type="synonym">Rana catesbeiana</name>
    <dbReference type="NCBI Taxonomy" id="8400"/>
    <lineage>
        <taxon>Eukaryota</taxon>
        <taxon>Metazoa</taxon>
        <taxon>Chordata</taxon>
        <taxon>Craniata</taxon>
        <taxon>Vertebrata</taxon>
        <taxon>Euteleostomi</taxon>
        <taxon>Amphibia</taxon>
        <taxon>Batrachia</taxon>
        <taxon>Anura</taxon>
        <taxon>Neobatrachia</taxon>
        <taxon>Ranoidea</taxon>
        <taxon>Ranidae</taxon>
        <taxon>Aquarana</taxon>
    </lineage>
</organism>
<dbReference type="Pfam" id="PF03901">
    <property type="entry name" value="Glyco_transf_22"/>
    <property type="match status" value="1"/>
</dbReference>
<feature type="transmembrane region" description="Helical" evidence="9">
    <location>
        <begin position="115"/>
        <end position="137"/>
    </location>
</feature>
<dbReference type="EMBL" id="KV926811">
    <property type="protein sequence ID" value="PIO36553.1"/>
    <property type="molecule type" value="Genomic_DNA"/>
</dbReference>
<dbReference type="Proteomes" id="UP000228934">
    <property type="component" value="Unassembled WGS sequence"/>
</dbReference>
<keyword evidence="7 9" id="KW-0472">Membrane</keyword>
<comment type="similarity">
    <text evidence="9">Belongs to the glycosyltransferase 22 family.</text>
</comment>
<evidence type="ECO:0000256" key="8">
    <source>
        <dbReference type="ARBA" id="ARBA00093333"/>
    </source>
</evidence>
<keyword evidence="2 9" id="KW-0328">Glycosyltransferase</keyword>
<dbReference type="PANTHER" id="PTHR22760:SF4">
    <property type="entry name" value="GPI MANNOSYLTRANSFERASE 3"/>
    <property type="match status" value="1"/>
</dbReference>
<dbReference type="AlphaFoldDB" id="A0A2G9SAR9"/>
<evidence type="ECO:0000313" key="11">
    <source>
        <dbReference type="Proteomes" id="UP000228934"/>
    </source>
</evidence>
<feature type="transmembrane region" description="Helical" evidence="9">
    <location>
        <begin position="201"/>
        <end position="220"/>
    </location>
</feature>
<dbReference type="GO" id="GO:0005789">
    <property type="term" value="C:endoplasmic reticulum membrane"/>
    <property type="evidence" value="ECO:0007669"/>
    <property type="project" value="UniProtKB-SubCell"/>
</dbReference>
<dbReference type="InterPro" id="IPR005599">
    <property type="entry name" value="GPI_mannosylTrfase"/>
</dbReference>
<feature type="non-terminal residue" evidence="10">
    <location>
        <position position="1"/>
    </location>
</feature>
<evidence type="ECO:0000256" key="3">
    <source>
        <dbReference type="ARBA" id="ARBA00022679"/>
    </source>
</evidence>
<accession>A0A2G9SAR9</accession>